<dbReference type="Pfam" id="PF09997">
    <property type="entry name" value="DUF2238"/>
    <property type="match status" value="1"/>
</dbReference>
<dbReference type="RefSeq" id="WP_048175318.1">
    <property type="nucleotide sequence ID" value="NZ_QREL01000001.1"/>
</dbReference>
<feature type="transmembrane region" description="Helical" evidence="1">
    <location>
        <begin position="129"/>
        <end position="147"/>
    </location>
</feature>
<evidence type="ECO:0000256" key="1">
    <source>
        <dbReference type="SAM" id="Phobius"/>
    </source>
</evidence>
<keyword evidence="1" id="KW-0812">Transmembrane</keyword>
<proteinExistence type="predicted"/>
<dbReference type="AlphaFoldDB" id="A0A371NEC3"/>
<keyword evidence="3" id="KW-1185">Reference proteome</keyword>
<dbReference type="InterPro" id="IPR014509">
    <property type="entry name" value="YjdF-like"/>
</dbReference>
<keyword evidence="1" id="KW-0472">Membrane</keyword>
<keyword evidence="1" id="KW-1133">Transmembrane helix</keyword>
<organism evidence="2 3">
    <name type="scientific">Methanothermobacter defluvii</name>
    <dbReference type="NCBI Taxonomy" id="49339"/>
    <lineage>
        <taxon>Archaea</taxon>
        <taxon>Methanobacteriati</taxon>
        <taxon>Methanobacteriota</taxon>
        <taxon>Methanomada group</taxon>
        <taxon>Methanobacteria</taxon>
        <taxon>Methanobacteriales</taxon>
        <taxon>Methanobacteriaceae</taxon>
        <taxon>Methanothermobacter</taxon>
    </lineage>
</organism>
<sequence>MNECPENSSWKLKLLTSIRILLVLMGVIIVVFGAGGTKVFGLITLIAVAVVYIPALRHPHGLRVIPVEIEILFLTVVALEYILGNTLGLYGRIAYYDKFMHFTVPFIVALIGMMLIYTAYVYGKIRTSLLIMAFLIVFVTLGLGALLELVEYGYDHYLYQHIEHVLPTGPTQGSPVMDPLADTMFDLLTDLLGGVFGAVTGVILVRRAERKNYCLEWVDDVARFEGIDEDQR</sequence>
<name>A0A371NEC3_9EURY</name>
<evidence type="ECO:0000313" key="3">
    <source>
        <dbReference type="Proteomes" id="UP000256864"/>
    </source>
</evidence>
<comment type="caution">
    <text evidence="2">The sequence shown here is derived from an EMBL/GenBank/DDBJ whole genome shotgun (WGS) entry which is preliminary data.</text>
</comment>
<feature type="transmembrane region" description="Helical" evidence="1">
    <location>
        <begin position="12"/>
        <end position="33"/>
    </location>
</feature>
<dbReference type="EMBL" id="QREL01000001">
    <property type="protein sequence ID" value="REE28853.1"/>
    <property type="molecule type" value="Genomic_DNA"/>
</dbReference>
<accession>A0A371NEC3</accession>
<reference evidence="2 3" key="1">
    <citation type="submission" date="2018-07" db="EMBL/GenBank/DDBJ databases">
        <title>Genomic Encyclopedia of Type Strains, Phase IV (KMG-IV): sequencing the most valuable type-strain genomes for metagenomic binning, comparative biology and taxonomic classification.</title>
        <authorList>
            <person name="Goeker M."/>
        </authorList>
    </citation>
    <scope>NUCLEOTIDE SEQUENCE [LARGE SCALE GENOMIC DNA]</scope>
    <source>
        <strain evidence="2 3">DSM 7466</strain>
    </source>
</reference>
<dbReference type="Proteomes" id="UP000256864">
    <property type="component" value="Unassembled WGS sequence"/>
</dbReference>
<feature type="transmembrane region" description="Helical" evidence="1">
    <location>
        <begin position="102"/>
        <end position="122"/>
    </location>
</feature>
<evidence type="ECO:0000313" key="2">
    <source>
        <dbReference type="EMBL" id="REE28853.1"/>
    </source>
</evidence>
<feature type="transmembrane region" description="Helical" evidence="1">
    <location>
        <begin position="39"/>
        <end position="57"/>
    </location>
</feature>
<feature type="transmembrane region" description="Helical" evidence="1">
    <location>
        <begin position="187"/>
        <end position="205"/>
    </location>
</feature>
<gene>
    <name evidence="2" type="ORF">C7452_0878</name>
</gene>
<protein>
    <submittedName>
        <fullName evidence="2">Uncharacterized protein</fullName>
    </submittedName>
</protein>
<feature type="transmembrane region" description="Helical" evidence="1">
    <location>
        <begin position="69"/>
        <end position="90"/>
    </location>
</feature>
<dbReference type="GeneID" id="24853630"/>